<organism evidence="1 2">
    <name type="scientific">Candidatus Uhrbacteria bacterium GW2011_GWA2_53_10</name>
    <dbReference type="NCBI Taxonomy" id="1618980"/>
    <lineage>
        <taxon>Bacteria</taxon>
        <taxon>Candidatus Uhriibacteriota</taxon>
    </lineage>
</organism>
<evidence type="ECO:0000313" key="2">
    <source>
        <dbReference type="Proteomes" id="UP000034711"/>
    </source>
</evidence>
<sequence>MARRKGWWRTHVVHGDLCRLWKLLPGPIQTQWPKAGLLQQLFQAR</sequence>
<dbReference type="Proteomes" id="UP000034711">
    <property type="component" value="Unassembled WGS sequence"/>
</dbReference>
<name>A0A0G1XQI8_9BACT</name>
<gene>
    <name evidence="1" type="ORF">UY77_C0005G0005</name>
</gene>
<reference evidence="1 2" key="1">
    <citation type="journal article" date="2015" name="Nature">
        <title>rRNA introns, odd ribosomes, and small enigmatic genomes across a large radiation of phyla.</title>
        <authorList>
            <person name="Brown C.T."/>
            <person name="Hug L.A."/>
            <person name="Thomas B.C."/>
            <person name="Sharon I."/>
            <person name="Castelle C.J."/>
            <person name="Singh A."/>
            <person name="Wilkins M.J."/>
            <person name="Williams K.H."/>
            <person name="Banfield J.F."/>
        </authorList>
    </citation>
    <scope>NUCLEOTIDE SEQUENCE [LARGE SCALE GENOMIC DNA]</scope>
</reference>
<accession>A0A0G1XQI8</accession>
<dbReference type="EMBL" id="LCRI01000005">
    <property type="protein sequence ID" value="KKW33115.1"/>
    <property type="molecule type" value="Genomic_DNA"/>
</dbReference>
<evidence type="ECO:0000313" key="1">
    <source>
        <dbReference type="EMBL" id="KKW33115.1"/>
    </source>
</evidence>
<protein>
    <submittedName>
        <fullName evidence="1">Uncharacterized protein</fullName>
    </submittedName>
</protein>
<proteinExistence type="predicted"/>
<dbReference type="AlphaFoldDB" id="A0A0G1XQI8"/>
<comment type="caution">
    <text evidence="1">The sequence shown here is derived from an EMBL/GenBank/DDBJ whole genome shotgun (WGS) entry which is preliminary data.</text>
</comment>